<dbReference type="GO" id="GO:0006355">
    <property type="term" value="P:regulation of DNA-templated transcription"/>
    <property type="evidence" value="ECO:0007669"/>
    <property type="project" value="InterPro"/>
</dbReference>
<evidence type="ECO:0000256" key="2">
    <source>
        <dbReference type="PROSITE-ProRule" id="PRU00339"/>
    </source>
</evidence>
<keyword evidence="6" id="KW-1185">Reference proteome</keyword>
<keyword evidence="1 3" id="KW-0238">DNA-binding</keyword>
<dbReference type="Gene3D" id="1.25.40.10">
    <property type="entry name" value="Tetratricopeptide repeat domain"/>
    <property type="match status" value="2"/>
</dbReference>
<accession>A0A839F5M5</accession>
<dbReference type="InterPro" id="IPR011990">
    <property type="entry name" value="TPR-like_helical_dom_sf"/>
</dbReference>
<feature type="domain" description="OmpR/PhoB-type" evidence="4">
    <location>
        <begin position="13"/>
        <end position="111"/>
    </location>
</feature>
<organism evidence="5 6">
    <name type="scientific">Dokdonella fugitiva</name>
    <dbReference type="NCBI Taxonomy" id="328517"/>
    <lineage>
        <taxon>Bacteria</taxon>
        <taxon>Pseudomonadati</taxon>
        <taxon>Pseudomonadota</taxon>
        <taxon>Gammaproteobacteria</taxon>
        <taxon>Lysobacterales</taxon>
        <taxon>Rhodanobacteraceae</taxon>
        <taxon>Dokdonella</taxon>
    </lineage>
</organism>
<dbReference type="Proteomes" id="UP000550401">
    <property type="component" value="Unassembled WGS sequence"/>
</dbReference>
<evidence type="ECO:0000313" key="5">
    <source>
        <dbReference type="EMBL" id="MBA8889362.1"/>
    </source>
</evidence>
<feature type="repeat" description="TPR" evidence="2">
    <location>
        <begin position="241"/>
        <end position="274"/>
    </location>
</feature>
<dbReference type="InterPro" id="IPR036388">
    <property type="entry name" value="WH-like_DNA-bd_sf"/>
</dbReference>
<evidence type="ECO:0000313" key="6">
    <source>
        <dbReference type="Proteomes" id="UP000550401"/>
    </source>
</evidence>
<dbReference type="SUPFAM" id="SSF48452">
    <property type="entry name" value="TPR-like"/>
    <property type="match status" value="2"/>
</dbReference>
<proteinExistence type="predicted"/>
<dbReference type="CDD" id="cd00383">
    <property type="entry name" value="trans_reg_C"/>
    <property type="match status" value="1"/>
</dbReference>
<dbReference type="SMART" id="SM00028">
    <property type="entry name" value="TPR"/>
    <property type="match status" value="2"/>
</dbReference>
<keyword evidence="2" id="KW-0802">TPR repeat</keyword>
<gene>
    <name evidence="5" type="ORF">FHW12_003605</name>
</gene>
<dbReference type="InterPro" id="IPR016032">
    <property type="entry name" value="Sig_transdc_resp-reg_C-effctor"/>
</dbReference>
<protein>
    <submittedName>
        <fullName evidence="5">DNA-binding winged helix-turn-helix (WHTH) protein/Tfp pilus assembly protein PilF</fullName>
    </submittedName>
</protein>
<reference evidence="5 6" key="1">
    <citation type="submission" date="2020-07" db="EMBL/GenBank/DDBJ databases">
        <title>Genomic Encyclopedia of Type Strains, Phase IV (KMG-V): Genome sequencing to study the core and pangenomes of soil and plant-associated prokaryotes.</title>
        <authorList>
            <person name="Whitman W."/>
        </authorList>
    </citation>
    <scope>NUCLEOTIDE SEQUENCE [LARGE SCALE GENOMIC DNA]</scope>
    <source>
        <strain evidence="5 6">RH2WT43</strain>
    </source>
</reference>
<name>A0A839F5M5_9GAMM</name>
<evidence type="ECO:0000256" key="3">
    <source>
        <dbReference type="PROSITE-ProRule" id="PRU01091"/>
    </source>
</evidence>
<dbReference type="GO" id="GO:0003677">
    <property type="term" value="F:DNA binding"/>
    <property type="evidence" value="ECO:0007669"/>
    <property type="project" value="UniProtKB-UniRule"/>
</dbReference>
<dbReference type="SMART" id="SM00862">
    <property type="entry name" value="Trans_reg_C"/>
    <property type="match status" value="1"/>
</dbReference>
<dbReference type="Pfam" id="PF00486">
    <property type="entry name" value="Trans_reg_C"/>
    <property type="match status" value="1"/>
</dbReference>
<dbReference type="SUPFAM" id="SSF46894">
    <property type="entry name" value="C-terminal effector domain of the bipartite response regulators"/>
    <property type="match status" value="1"/>
</dbReference>
<feature type="DNA-binding region" description="OmpR/PhoB-type" evidence="3">
    <location>
        <begin position="13"/>
        <end position="111"/>
    </location>
</feature>
<dbReference type="AlphaFoldDB" id="A0A839F5M5"/>
<dbReference type="RefSeq" id="WP_182532395.1">
    <property type="nucleotide sequence ID" value="NZ_JACGXL010000006.1"/>
</dbReference>
<dbReference type="GO" id="GO:0000160">
    <property type="term" value="P:phosphorelay signal transduction system"/>
    <property type="evidence" value="ECO:0007669"/>
    <property type="project" value="InterPro"/>
</dbReference>
<dbReference type="PROSITE" id="PS51755">
    <property type="entry name" value="OMPR_PHOB"/>
    <property type="match status" value="1"/>
</dbReference>
<evidence type="ECO:0000256" key="1">
    <source>
        <dbReference type="ARBA" id="ARBA00023125"/>
    </source>
</evidence>
<evidence type="ECO:0000259" key="4">
    <source>
        <dbReference type="PROSITE" id="PS51755"/>
    </source>
</evidence>
<dbReference type="InterPro" id="IPR019734">
    <property type="entry name" value="TPR_rpt"/>
</dbReference>
<sequence length="532" mass="57076">MNEAPPARAAHGAGRHRLVDLEIDLATRRVVRAGTPLDVGGLSFDLLAFLLECGTRVVSFDELIGAVWAPAVVNEETVTQRVKLLRQALGDDGRNPRYVRSVRGRGYQLCAPPQPIVDAAPPRTRLRTRAVVALAASAVLALAAAYATRHAARAPAAPAHAQDERLQRARYYAGIGQDDNNERAIALYEQVLADVPGDVDARLGLAFAYGARVCLYNRDANWSERALALAEGVVAGQPDNSLAHAAAGYAHDCRGEIDAAIAAYERAVALDPQARADSLASAANLYAVKGRLADALRADLRSQQGATRPRFLDLQIARVLELLGFTAEAERRYERVFRLYPDNVFGNIDYPRCLFLQGRLAEAATALEQARQRPRHPDLALLEGELALLRGDRAAAGEAFARAAALRPHAGRAAMLAALHAAVPADDAWITARIGELQESLAQGGDWPDGWLDVAVLELARGARAAALDALQRAVDAGYRDHAYLQTSALFRPLATEPRFAATLDAIGRAVAREREAVLADGLPASLGDDTP</sequence>
<comment type="caution">
    <text evidence="5">The sequence shown here is derived from an EMBL/GenBank/DDBJ whole genome shotgun (WGS) entry which is preliminary data.</text>
</comment>
<dbReference type="Gene3D" id="1.10.10.10">
    <property type="entry name" value="Winged helix-like DNA-binding domain superfamily/Winged helix DNA-binding domain"/>
    <property type="match status" value="1"/>
</dbReference>
<dbReference type="PROSITE" id="PS50005">
    <property type="entry name" value="TPR"/>
    <property type="match status" value="1"/>
</dbReference>
<dbReference type="EMBL" id="JACGXL010000006">
    <property type="protein sequence ID" value="MBA8889362.1"/>
    <property type="molecule type" value="Genomic_DNA"/>
</dbReference>
<dbReference type="InterPro" id="IPR001867">
    <property type="entry name" value="OmpR/PhoB-type_DNA-bd"/>
</dbReference>